<organism evidence="1 2">
    <name type="scientific">Stylonychia lemnae</name>
    <name type="common">Ciliate</name>
    <dbReference type="NCBI Taxonomy" id="5949"/>
    <lineage>
        <taxon>Eukaryota</taxon>
        <taxon>Sar</taxon>
        <taxon>Alveolata</taxon>
        <taxon>Ciliophora</taxon>
        <taxon>Intramacronucleata</taxon>
        <taxon>Spirotrichea</taxon>
        <taxon>Stichotrichia</taxon>
        <taxon>Sporadotrichida</taxon>
        <taxon>Oxytrichidae</taxon>
        <taxon>Stylonychinae</taxon>
        <taxon>Stylonychia</taxon>
    </lineage>
</organism>
<name>A0A078A7R7_STYLE</name>
<proteinExistence type="predicted"/>
<dbReference type="InParanoid" id="A0A078A7R7"/>
<accession>A0A078A7R7</accession>
<keyword evidence="2" id="KW-1185">Reference proteome</keyword>
<evidence type="ECO:0000313" key="2">
    <source>
        <dbReference type="Proteomes" id="UP000039865"/>
    </source>
</evidence>
<dbReference type="Proteomes" id="UP000039865">
    <property type="component" value="Unassembled WGS sequence"/>
</dbReference>
<sequence>MSVPNFSDMEPRVYSFEDTLMQPESSTHLDQTNWGLKQENLGVQAENVQQTLRWACHQEGTRGSLSLRSSSITLIEPQYQHNDFILLPFNLDFDNPEEESVFKQQNYSLFKLSEQWDQYLLCDQDNLLNEGQLVKESSTDNMPLLHSLNHEITGVYDEMSDQEENSIQQINISQKGQKSMIFVKARRQLKGIKYQIGKIKRRDILVKATLRKIRKFFLAKFNQATNYIKEKKKKSEGFLIEKLEYFLKNFLIKNDEIYNISSQQLEQTYKQDLIIFMGSILYHNTMIRIYANDNEALEKINRIHQITYVYSTKLLEELLNEPSFRDIISLFNSIYRSQSDSLMDKLTRSDPKFEYGIDYLMCLMNEQEQMEE</sequence>
<dbReference type="AlphaFoldDB" id="A0A078A7R7"/>
<reference evidence="1 2" key="1">
    <citation type="submission" date="2014-06" db="EMBL/GenBank/DDBJ databases">
        <authorList>
            <person name="Swart Estienne"/>
        </authorList>
    </citation>
    <scope>NUCLEOTIDE SEQUENCE [LARGE SCALE GENOMIC DNA]</scope>
    <source>
        <strain evidence="1 2">130c</strain>
    </source>
</reference>
<evidence type="ECO:0000313" key="1">
    <source>
        <dbReference type="EMBL" id="CDW76831.1"/>
    </source>
</evidence>
<protein>
    <submittedName>
        <fullName evidence="1">Uncharacterized protein</fullName>
    </submittedName>
</protein>
<dbReference type="EMBL" id="CCKQ01005584">
    <property type="protein sequence ID" value="CDW76831.1"/>
    <property type="molecule type" value="Genomic_DNA"/>
</dbReference>
<gene>
    <name evidence="1" type="primary">Contig954.g1044</name>
    <name evidence="1" type="ORF">STYLEM_5795</name>
</gene>